<reference evidence="2 3" key="1">
    <citation type="journal article" date="2016" name="Nat. Commun.">
        <title>Thousands of microbial genomes shed light on interconnected biogeochemical processes in an aquifer system.</title>
        <authorList>
            <person name="Anantharaman K."/>
            <person name="Brown C.T."/>
            <person name="Hug L.A."/>
            <person name="Sharon I."/>
            <person name="Castelle C.J."/>
            <person name="Probst A.J."/>
            <person name="Thomas B.C."/>
            <person name="Singh A."/>
            <person name="Wilkins M.J."/>
            <person name="Karaoz U."/>
            <person name="Brodie E.L."/>
            <person name="Williams K.H."/>
            <person name="Hubbard S.S."/>
            <person name="Banfield J.F."/>
        </authorList>
    </citation>
    <scope>NUCLEOTIDE SEQUENCE [LARGE SCALE GENOMIC DNA]</scope>
</reference>
<name>A0A1F5ISR9_9BACT</name>
<accession>A0A1F5ISR9</accession>
<dbReference type="InterPro" id="IPR012902">
    <property type="entry name" value="N_methyl_site"/>
</dbReference>
<evidence type="ECO:0000256" key="1">
    <source>
        <dbReference type="SAM" id="Phobius"/>
    </source>
</evidence>
<gene>
    <name evidence="2" type="ORF">A2871_00950</name>
</gene>
<organism evidence="2 3">
    <name type="scientific">Candidatus Daviesbacteria bacterium RIFCSPHIGHO2_01_FULL_41_23</name>
    <dbReference type="NCBI Taxonomy" id="1797764"/>
    <lineage>
        <taxon>Bacteria</taxon>
        <taxon>Candidatus Daviesiibacteriota</taxon>
    </lineage>
</organism>
<dbReference type="EMBL" id="MFCR01000003">
    <property type="protein sequence ID" value="OGE19403.1"/>
    <property type="molecule type" value="Genomic_DNA"/>
</dbReference>
<evidence type="ECO:0008006" key="4">
    <source>
        <dbReference type="Google" id="ProtNLM"/>
    </source>
</evidence>
<protein>
    <recommendedName>
        <fullName evidence="4">Prepilin-type N-terminal cleavage/methylation domain-containing protein</fullName>
    </recommendedName>
</protein>
<proteinExistence type="predicted"/>
<dbReference type="Proteomes" id="UP000176336">
    <property type="component" value="Unassembled WGS sequence"/>
</dbReference>
<evidence type="ECO:0000313" key="3">
    <source>
        <dbReference type="Proteomes" id="UP000176336"/>
    </source>
</evidence>
<evidence type="ECO:0000313" key="2">
    <source>
        <dbReference type="EMBL" id="OGE19403.1"/>
    </source>
</evidence>
<dbReference type="NCBIfam" id="TIGR02532">
    <property type="entry name" value="IV_pilin_GFxxxE"/>
    <property type="match status" value="1"/>
</dbReference>
<keyword evidence="1" id="KW-0472">Membrane</keyword>
<keyword evidence="1" id="KW-0812">Transmembrane</keyword>
<feature type="transmembrane region" description="Helical" evidence="1">
    <location>
        <begin position="12"/>
        <end position="34"/>
    </location>
</feature>
<dbReference type="AlphaFoldDB" id="A0A1F5ISR9"/>
<dbReference type="PROSITE" id="PS00409">
    <property type="entry name" value="PROKAR_NTER_METHYL"/>
    <property type="match status" value="1"/>
</dbReference>
<dbReference type="Pfam" id="PF07963">
    <property type="entry name" value="N_methyl"/>
    <property type="match status" value="1"/>
</dbReference>
<comment type="caution">
    <text evidence="2">The sequence shown here is derived from an EMBL/GenBank/DDBJ whole genome shotgun (WGS) entry which is preliminary data.</text>
</comment>
<keyword evidence="1" id="KW-1133">Transmembrane helix</keyword>
<sequence>MINKQGFTLIEVLVATGVIAVIGVVLVVIFTNTLRGNSKSQILSVIKQNGQGVLDNIGANIRGADNVVCPLDGSSSNTMVIIKNGTYTRYRIALPTDARNTAPDTCVYSGKNGCIFQDKPTKVIDEDTGEEETDGVFIPRICSPADLSVVDNSILTDTNVQTGVLINRGSFTVKRLDGFRAIIEVEFALEPGTSAPSVVAGQIDPVTFQTTLQLK</sequence>